<evidence type="ECO:0000313" key="3">
    <source>
        <dbReference type="Proteomes" id="UP000233551"/>
    </source>
</evidence>
<proteinExistence type="predicted"/>
<dbReference type="SUPFAM" id="SSF54928">
    <property type="entry name" value="RNA-binding domain, RBD"/>
    <property type="match status" value="1"/>
</dbReference>
<evidence type="ECO:0000313" key="2">
    <source>
        <dbReference type="EMBL" id="PKI61521.1"/>
    </source>
</evidence>
<dbReference type="Proteomes" id="UP000233551">
    <property type="component" value="Unassembled WGS sequence"/>
</dbReference>
<accession>A0A2I0JYX3</accession>
<reference evidence="2 3" key="1">
    <citation type="submission" date="2017-11" db="EMBL/GenBank/DDBJ databases">
        <title>De-novo sequencing of pomegranate (Punica granatum L.) genome.</title>
        <authorList>
            <person name="Akparov Z."/>
            <person name="Amiraslanov A."/>
            <person name="Hajiyeva S."/>
            <person name="Abbasov M."/>
            <person name="Kaur K."/>
            <person name="Hamwieh A."/>
            <person name="Solovyev V."/>
            <person name="Salamov A."/>
            <person name="Braich B."/>
            <person name="Kosarev P."/>
            <person name="Mahmoud A."/>
            <person name="Hajiyev E."/>
            <person name="Babayeva S."/>
            <person name="Izzatullayeva V."/>
            <person name="Mammadov A."/>
            <person name="Mammadov A."/>
            <person name="Sharifova S."/>
            <person name="Ojaghi J."/>
            <person name="Eynullazada K."/>
            <person name="Bayramov B."/>
            <person name="Abdulazimova A."/>
            <person name="Shahmuradov I."/>
        </authorList>
    </citation>
    <scope>NUCLEOTIDE SEQUENCE [LARGE SCALE GENOMIC DNA]</scope>
    <source>
        <strain evidence="3">cv. AG2017</strain>
        <tissue evidence="2">Leaf</tissue>
    </source>
</reference>
<keyword evidence="3" id="KW-1185">Reference proteome</keyword>
<evidence type="ECO:0000256" key="1">
    <source>
        <dbReference type="SAM" id="MobiDB-lite"/>
    </source>
</evidence>
<feature type="compositionally biased region" description="Polar residues" evidence="1">
    <location>
        <begin position="212"/>
        <end position="224"/>
    </location>
</feature>
<dbReference type="Gene3D" id="3.30.70.330">
    <property type="match status" value="1"/>
</dbReference>
<dbReference type="GO" id="GO:0003676">
    <property type="term" value="F:nucleic acid binding"/>
    <property type="evidence" value="ECO:0007669"/>
    <property type="project" value="InterPro"/>
</dbReference>
<dbReference type="InterPro" id="IPR012677">
    <property type="entry name" value="Nucleotide-bd_a/b_plait_sf"/>
</dbReference>
<sequence>MLFFRELTVKESVIAKWINFWFRGRMRYQKPPSGQTRKFRRRTLLTPRGNFQSWINGLPKKRLLIVVFLEPSEARAAFEGLAYKRYKDGPLYLEWALGNILNPVPSDGNQNNGPVVGDHDANRVLLKQHAGLSDADIDPDRIEIKQHMKNGKLVSMGFGFIEFDSVETATNICQDLQIKSLRLPMKFGSHTEDLHSRNSSQNKRRGAECSQGPVQHSPLQPSSGNIASPRSFKDCLCSGLGFCGIIKSGIIPDCNFQVLERAKEGESLEELRARAAAQFTDDQNGHQNPAKLSRKRKHMAVLDEGRVKFERTQFCLFNATNGFVDRSLILVG</sequence>
<name>A0A2I0JYX3_PUNGR</name>
<dbReference type="AlphaFoldDB" id="A0A2I0JYX3"/>
<dbReference type="InterPro" id="IPR035979">
    <property type="entry name" value="RBD_domain_sf"/>
</dbReference>
<feature type="region of interest" description="Disordered" evidence="1">
    <location>
        <begin position="190"/>
        <end position="224"/>
    </location>
</feature>
<dbReference type="STRING" id="22663.A0A2I0JYX3"/>
<comment type="caution">
    <text evidence="2">The sequence shown here is derived from an EMBL/GenBank/DDBJ whole genome shotgun (WGS) entry which is preliminary data.</text>
</comment>
<evidence type="ECO:0008006" key="4">
    <source>
        <dbReference type="Google" id="ProtNLM"/>
    </source>
</evidence>
<organism evidence="2 3">
    <name type="scientific">Punica granatum</name>
    <name type="common">Pomegranate</name>
    <dbReference type="NCBI Taxonomy" id="22663"/>
    <lineage>
        <taxon>Eukaryota</taxon>
        <taxon>Viridiplantae</taxon>
        <taxon>Streptophyta</taxon>
        <taxon>Embryophyta</taxon>
        <taxon>Tracheophyta</taxon>
        <taxon>Spermatophyta</taxon>
        <taxon>Magnoliopsida</taxon>
        <taxon>eudicotyledons</taxon>
        <taxon>Gunneridae</taxon>
        <taxon>Pentapetalae</taxon>
        <taxon>rosids</taxon>
        <taxon>malvids</taxon>
        <taxon>Myrtales</taxon>
        <taxon>Lythraceae</taxon>
        <taxon>Punica</taxon>
    </lineage>
</organism>
<protein>
    <recommendedName>
        <fullName evidence="4">RRM domain-containing protein</fullName>
    </recommendedName>
</protein>
<dbReference type="EMBL" id="PGOL01001030">
    <property type="protein sequence ID" value="PKI61521.1"/>
    <property type="molecule type" value="Genomic_DNA"/>
</dbReference>
<gene>
    <name evidence="2" type="ORF">CRG98_018105</name>
</gene>